<reference evidence="3 4" key="1">
    <citation type="submission" date="2016-11" db="EMBL/GenBank/DDBJ databases">
        <title>The macronuclear genome of Stentor coeruleus: a giant cell with tiny introns.</title>
        <authorList>
            <person name="Slabodnick M."/>
            <person name="Ruby J.G."/>
            <person name="Reiff S.B."/>
            <person name="Swart E.C."/>
            <person name="Gosai S."/>
            <person name="Prabakaran S."/>
            <person name="Witkowska E."/>
            <person name="Larue G.E."/>
            <person name="Fisher S."/>
            <person name="Freeman R.M."/>
            <person name="Gunawardena J."/>
            <person name="Chu W."/>
            <person name="Stover N.A."/>
            <person name="Gregory B.D."/>
            <person name="Nowacki M."/>
            <person name="Derisi J."/>
            <person name="Roy S.W."/>
            <person name="Marshall W.F."/>
            <person name="Sood P."/>
        </authorList>
    </citation>
    <scope>NUCLEOTIDE SEQUENCE [LARGE SCALE GENOMIC DNA]</scope>
    <source>
        <strain evidence="3">WM001</strain>
    </source>
</reference>
<evidence type="ECO:0000256" key="2">
    <source>
        <dbReference type="SAM" id="MobiDB-lite"/>
    </source>
</evidence>
<keyword evidence="4" id="KW-1185">Reference proteome</keyword>
<dbReference type="Proteomes" id="UP000187209">
    <property type="component" value="Unassembled WGS sequence"/>
</dbReference>
<protein>
    <submittedName>
        <fullName evidence="3">Uncharacterized protein</fullName>
    </submittedName>
</protein>
<feature type="region of interest" description="Disordered" evidence="2">
    <location>
        <begin position="1"/>
        <end position="27"/>
    </location>
</feature>
<evidence type="ECO:0000313" key="3">
    <source>
        <dbReference type="EMBL" id="OMJ95317.1"/>
    </source>
</evidence>
<comment type="caution">
    <text evidence="3">The sequence shown here is derived from an EMBL/GenBank/DDBJ whole genome shotgun (WGS) entry which is preliminary data.</text>
</comment>
<dbReference type="AlphaFoldDB" id="A0A1R2D217"/>
<name>A0A1R2D217_9CILI</name>
<organism evidence="3 4">
    <name type="scientific">Stentor coeruleus</name>
    <dbReference type="NCBI Taxonomy" id="5963"/>
    <lineage>
        <taxon>Eukaryota</taxon>
        <taxon>Sar</taxon>
        <taxon>Alveolata</taxon>
        <taxon>Ciliophora</taxon>
        <taxon>Postciliodesmatophora</taxon>
        <taxon>Heterotrichea</taxon>
        <taxon>Heterotrichida</taxon>
        <taxon>Stentoridae</taxon>
        <taxon>Stentor</taxon>
    </lineage>
</organism>
<proteinExistence type="predicted"/>
<feature type="coiled-coil region" evidence="1">
    <location>
        <begin position="113"/>
        <end position="186"/>
    </location>
</feature>
<dbReference type="EMBL" id="MPUH01000014">
    <property type="protein sequence ID" value="OMJ95317.1"/>
    <property type="molecule type" value="Genomic_DNA"/>
</dbReference>
<feature type="compositionally biased region" description="Polar residues" evidence="2">
    <location>
        <begin position="1"/>
        <end position="10"/>
    </location>
</feature>
<accession>A0A1R2D217</accession>
<evidence type="ECO:0000256" key="1">
    <source>
        <dbReference type="SAM" id="Coils"/>
    </source>
</evidence>
<evidence type="ECO:0000313" key="4">
    <source>
        <dbReference type="Proteomes" id="UP000187209"/>
    </source>
</evidence>
<feature type="compositionally biased region" description="Basic and acidic residues" evidence="2">
    <location>
        <begin position="11"/>
        <end position="21"/>
    </location>
</feature>
<dbReference type="OrthoDB" id="326455at2759"/>
<sequence length="277" mass="31769">MSILNSTNDLNKSHYSKEPEGRSYSLVKQNTGSTEAYSDRYKEFILLEARLNLLNKFDVPEEEYNEVISIWSELAKIPTPLSTILGTIKIKVENFVVHLQSQLSECRSVICTLDETKHTLKILKKRFKKLALENLEVNNLIEERENSCFRAKEKVKKMQSKLKNQEQKTDEELKKLKLEVFEAKNEVSLFRSQSLRWRIMAKGFEKVMELVKNNQGSGLGLFEKIKEVAQEVMASNKNTINLASSIDFDGDPQSLILATTMSKCSSFLSDLDMESII</sequence>
<keyword evidence="1" id="KW-0175">Coiled coil</keyword>
<gene>
    <name evidence="3" type="ORF">SteCoe_1377</name>
</gene>